<feature type="region of interest" description="Disordered" evidence="1">
    <location>
        <begin position="694"/>
        <end position="747"/>
    </location>
</feature>
<dbReference type="Proteomes" id="UP001172155">
    <property type="component" value="Unassembled WGS sequence"/>
</dbReference>
<evidence type="ECO:0000313" key="3">
    <source>
        <dbReference type="EMBL" id="KAK0741353.1"/>
    </source>
</evidence>
<feature type="transmembrane region" description="Helical" evidence="2">
    <location>
        <begin position="75"/>
        <end position="100"/>
    </location>
</feature>
<feature type="compositionally biased region" description="Polar residues" evidence="1">
    <location>
        <begin position="695"/>
        <end position="747"/>
    </location>
</feature>
<gene>
    <name evidence="3" type="ORF">B0T18DRAFT_449732</name>
</gene>
<reference evidence="3" key="1">
    <citation type="submission" date="2023-06" db="EMBL/GenBank/DDBJ databases">
        <title>Genome-scale phylogeny and comparative genomics of the fungal order Sordariales.</title>
        <authorList>
            <consortium name="Lawrence Berkeley National Laboratory"/>
            <person name="Hensen N."/>
            <person name="Bonometti L."/>
            <person name="Westerberg I."/>
            <person name="Brannstrom I.O."/>
            <person name="Guillou S."/>
            <person name="Cros-Aarteil S."/>
            <person name="Calhoun S."/>
            <person name="Haridas S."/>
            <person name="Kuo A."/>
            <person name="Mondo S."/>
            <person name="Pangilinan J."/>
            <person name="Riley R."/>
            <person name="LaButti K."/>
            <person name="Andreopoulos B."/>
            <person name="Lipzen A."/>
            <person name="Chen C."/>
            <person name="Yanf M."/>
            <person name="Daum C."/>
            <person name="Ng V."/>
            <person name="Clum A."/>
            <person name="Steindorff A."/>
            <person name="Ohm R."/>
            <person name="Martin F."/>
            <person name="Silar P."/>
            <person name="Natvig D."/>
            <person name="Lalanne C."/>
            <person name="Gautier V."/>
            <person name="Ament-velasquez S.L."/>
            <person name="Kruys A."/>
            <person name="Hutchinson M.I."/>
            <person name="Powell A.J."/>
            <person name="Barry K."/>
            <person name="Miller A.N."/>
            <person name="Grigoriev I.V."/>
            <person name="Debuchy R."/>
            <person name="Gladieux P."/>
            <person name="Thoren M.H."/>
            <person name="Johannesson H."/>
        </authorList>
    </citation>
    <scope>NUCLEOTIDE SEQUENCE</scope>
    <source>
        <strain evidence="3">SMH3187-1</strain>
    </source>
</reference>
<comment type="caution">
    <text evidence="3">The sequence shown here is derived from an EMBL/GenBank/DDBJ whole genome shotgun (WGS) entry which is preliminary data.</text>
</comment>
<sequence length="747" mass="82806">MIGAIITGIPKALGSCIVTALGWVWTITRAVFSALGKWALKILMRLWTAIRSLPDRIKQPLNDIQTRWNSKRRPLLLTEGGMLLQLSCQFAIIITLLMLLNKSNHKKGIATVRESEAPHYDARGFQSTPIFSLKIVWATVPAWIISLYSALWSAMLDSLKAVHTDLELNKSAQKPIPGIKALGKVWQSIYQRLPLPSSWRRQSPPPSPQTASVVHSTAKRTMLLDYGEWPIYNGYKAMRTGHILLGVCLWLRAALWTAGGLSAAIFDVAEVPFQTGVRLYSDTFFDELLGFAEGDVDRRQEPPLPAFDMVSATLIRGGQNLSWTTGTHSFLPYLPLQISSPGNYTFDTEAYWASIDCDYYTGDKLRTEGFLEQALWDPELNSAQIRLHYSHAGCKIQKWFNVFNTTSYYGRSFSTTECGLASGRARLGFFSGSYRDSRIPAADDFLLTEMVILTCKPDFHRSNVTVTVSISNSETPGRKPVAQILHFEEKAGSREPFWPWFFKGLLDDLPTYSSGRPVKDVDSFGRLVIDHASDRPRLDYIPMDISLLRSFEAVFRGVYSNYVSLMAYSDASRREVQGTLAHDQVRLFVVYQATYAVVGIVGAAMLTTLFLAVHLFWNRQIIRNHQGLMLGNAFLLRNTTASGEATGVSRYLEAVAKKATATPGVNLVKVAEQDDDLKNWEAWAEKGFMHMKNPLSVSSGSSPTGAPNPPSGSGTLLAQVGQSSTHGNAGSIQMQPLSSSGQQVPNP</sequence>
<evidence type="ECO:0000256" key="1">
    <source>
        <dbReference type="SAM" id="MobiDB-lite"/>
    </source>
</evidence>
<evidence type="ECO:0000256" key="2">
    <source>
        <dbReference type="SAM" id="Phobius"/>
    </source>
</evidence>
<keyword evidence="2" id="KW-0812">Transmembrane</keyword>
<keyword evidence="2" id="KW-0472">Membrane</keyword>
<proteinExistence type="predicted"/>
<feature type="transmembrane region" description="Helical" evidence="2">
    <location>
        <begin position="12"/>
        <end position="32"/>
    </location>
</feature>
<keyword evidence="2" id="KW-1133">Transmembrane helix</keyword>
<feature type="transmembrane region" description="Helical" evidence="2">
    <location>
        <begin position="135"/>
        <end position="156"/>
    </location>
</feature>
<dbReference type="AlphaFoldDB" id="A0AA40EL63"/>
<evidence type="ECO:0000313" key="4">
    <source>
        <dbReference type="Proteomes" id="UP001172155"/>
    </source>
</evidence>
<name>A0AA40EL63_9PEZI</name>
<protein>
    <submittedName>
        <fullName evidence="3">Uncharacterized protein</fullName>
    </submittedName>
</protein>
<accession>A0AA40EL63</accession>
<keyword evidence="4" id="KW-1185">Reference proteome</keyword>
<feature type="transmembrane region" description="Helical" evidence="2">
    <location>
        <begin position="595"/>
        <end position="617"/>
    </location>
</feature>
<dbReference type="EMBL" id="JAUKUD010000006">
    <property type="protein sequence ID" value="KAK0741353.1"/>
    <property type="molecule type" value="Genomic_DNA"/>
</dbReference>
<organism evidence="3 4">
    <name type="scientific">Schizothecium vesticola</name>
    <dbReference type="NCBI Taxonomy" id="314040"/>
    <lineage>
        <taxon>Eukaryota</taxon>
        <taxon>Fungi</taxon>
        <taxon>Dikarya</taxon>
        <taxon>Ascomycota</taxon>
        <taxon>Pezizomycotina</taxon>
        <taxon>Sordariomycetes</taxon>
        <taxon>Sordariomycetidae</taxon>
        <taxon>Sordariales</taxon>
        <taxon>Schizotheciaceae</taxon>
        <taxon>Schizothecium</taxon>
    </lineage>
</organism>